<dbReference type="InterPro" id="IPR027283">
    <property type="entry name" value="YerD"/>
</dbReference>
<feature type="transmembrane region" description="Helical" evidence="4">
    <location>
        <begin position="6"/>
        <end position="39"/>
    </location>
</feature>
<evidence type="ECO:0000256" key="2">
    <source>
        <dbReference type="PIRNR" id="PIRNR006429"/>
    </source>
</evidence>
<evidence type="ECO:0000256" key="1">
    <source>
        <dbReference type="ARBA" id="ARBA00009716"/>
    </source>
</evidence>
<evidence type="ECO:0000259" key="5">
    <source>
        <dbReference type="Pfam" id="PF01645"/>
    </source>
</evidence>
<evidence type="ECO:0000256" key="3">
    <source>
        <dbReference type="SAM" id="MobiDB-lite"/>
    </source>
</evidence>
<dbReference type="InterPro" id="IPR002932">
    <property type="entry name" value="Glu_synthdom"/>
</dbReference>
<keyword evidence="4" id="KW-0472">Membrane</keyword>
<dbReference type="Pfam" id="PF01645">
    <property type="entry name" value="Glu_synthase"/>
    <property type="match status" value="1"/>
</dbReference>
<comment type="similarity">
    <text evidence="1 2">Belongs to the glutamate synthase family.</text>
</comment>
<evidence type="ECO:0000313" key="7">
    <source>
        <dbReference type="Proteomes" id="UP000075391"/>
    </source>
</evidence>
<dbReference type="CDD" id="cd02808">
    <property type="entry name" value="GltS_FMN"/>
    <property type="match status" value="1"/>
</dbReference>
<evidence type="ECO:0000256" key="4">
    <source>
        <dbReference type="SAM" id="Phobius"/>
    </source>
</evidence>
<dbReference type="PANTHER" id="PTHR43819:SF1">
    <property type="entry name" value="ARCHAEAL-TYPE GLUTAMATE SYNTHASE [NADPH]"/>
    <property type="match status" value="1"/>
</dbReference>
<keyword evidence="4" id="KW-1133">Transmembrane helix</keyword>
<feature type="compositionally biased region" description="Basic and acidic residues" evidence="3">
    <location>
        <begin position="505"/>
        <end position="519"/>
    </location>
</feature>
<dbReference type="PIRSF" id="PIRSF006429">
    <property type="entry name" value="GOGAT_lg_2"/>
    <property type="match status" value="1"/>
</dbReference>
<accession>A0A150WFT1</accession>
<proteinExistence type="inferred from homology"/>
<name>A0A150WFT1_BDEBC</name>
<dbReference type="SUPFAM" id="SSF51395">
    <property type="entry name" value="FMN-linked oxidoreductases"/>
    <property type="match status" value="1"/>
</dbReference>
<dbReference type="Gene3D" id="3.20.20.70">
    <property type="entry name" value="Aldolase class I"/>
    <property type="match status" value="1"/>
</dbReference>
<dbReference type="AlphaFoldDB" id="A0A150WFT1"/>
<dbReference type="InterPro" id="IPR013785">
    <property type="entry name" value="Aldolase_TIM"/>
</dbReference>
<dbReference type="Proteomes" id="UP000075391">
    <property type="component" value="Unassembled WGS sequence"/>
</dbReference>
<organism evidence="6 7">
    <name type="scientific">Bdellovibrio bacteriovorus</name>
    <dbReference type="NCBI Taxonomy" id="959"/>
    <lineage>
        <taxon>Bacteria</taxon>
        <taxon>Pseudomonadati</taxon>
        <taxon>Bdellovibrionota</taxon>
        <taxon>Bdellovibrionia</taxon>
        <taxon>Bdellovibrionales</taxon>
        <taxon>Pseudobdellovibrionaceae</taxon>
        <taxon>Bdellovibrio</taxon>
    </lineage>
</organism>
<dbReference type="PIRSF" id="PIRSF500060">
    <property type="entry name" value="UCP500060"/>
    <property type="match status" value="1"/>
</dbReference>
<dbReference type="RefSeq" id="WP_063243972.1">
    <property type="nucleotide sequence ID" value="NZ_LUKF01000016.1"/>
</dbReference>
<feature type="domain" description="Glutamate synthase" evidence="5">
    <location>
        <begin position="139"/>
        <end position="468"/>
    </location>
</feature>
<dbReference type="InterPro" id="IPR024188">
    <property type="entry name" value="GltB"/>
</dbReference>
<dbReference type="GO" id="GO:0006537">
    <property type="term" value="P:glutamate biosynthetic process"/>
    <property type="evidence" value="ECO:0007669"/>
    <property type="project" value="InterPro"/>
</dbReference>
<reference evidence="6 7" key="1">
    <citation type="submission" date="2016-03" db="EMBL/GenBank/DDBJ databases">
        <authorList>
            <person name="Ploux O."/>
        </authorList>
    </citation>
    <scope>NUCLEOTIDE SEQUENCE [LARGE SCALE GENOMIC DNA]</scope>
    <source>
        <strain evidence="6 7">BER2</strain>
    </source>
</reference>
<sequence>MRKEFYIALVVVCALNVLFYFYWTIGLLSLFFFVPFFALGIRDIRQTRHAIKSNFPVFGHFRYLLESIRPEINQYFIESNTDGRPFSREQRSVVYQRAKKVLDTVPFGTQHDVYKQGYEFVTHSMYPKHVSEKDLRIMVGGEKCKQPYSLSLLNISAMSFGSLSTNAILSLNGGAKDGDFAHNTGEGGISPYHLEMGGDLIWQIGTGYFGCRTHDGVFDPELFKKNSRHPHVKMIEIKLSQGAKPGHGGILSGKKVTQEIANIRNVPLGKDVISPPGHSAFHDAAEMLTFIETLRELSGGKPVGIKLCLGHRREFEELVSLMAKKNSYPDFIAVDGAEGGTGAAPLEFSNYMGMPGIDALVIVVDTLKKFGVRDKVKVLATGKITTAFDIVKLLCIGADATYAARSMLLALGCIQALRCNNNKCPTGVATQDPNLVKGLHVPTKRERVKNFHGETLGTVAHIIGAMGFSRHQDLSRADLYKRIDENHIKTYQDLYPEPTPLNSSHGEEAREISLKPETV</sequence>
<protein>
    <submittedName>
        <fullName evidence="6">Glutamate synthase</fullName>
    </submittedName>
</protein>
<keyword evidence="4" id="KW-0812">Transmembrane</keyword>
<comment type="caution">
    <text evidence="6">The sequence shown here is derived from an EMBL/GenBank/DDBJ whole genome shotgun (WGS) entry which is preliminary data.</text>
</comment>
<dbReference type="EMBL" id="LUKF01000016">
    <property type="protein sequence ID" value="KYG61824.1"/>
    <property type="molecule type" value="Genomic_DNA"/>
</dbReference>
<feature type="region of interest" description="Disordered" evidence="3">
    <location>
        <begin position="493"/>
        <end position="519"/>
    </location>
</feature>
<gene>
    <name evidence="6" type="ORF">AZI85_06290</name>
</gene>
<dbReference type="OrthoDB" id="5288237at2"/>
<evidence type="ECO:0000313" key="6">
    <source>
        <dbReference type="EMBL" id="KYG61824.1"/>
    </source>
</evidence>
<dbReference type="PANTHER" id="PTHR43819">
    <property type="entry name" value="ARCHAEAL-TYPE GLUTAMATE SYNTHASE [NADPH]"/>
    <property type="match status" value="1"/>
</dbReference>
<dbReference type="GO" id="GO:0015930">
    <property type="term" value="F:glutamate synthase activity"/>
    <property type="evidence" value="ECO:0007669"/>
    <property type="project" value="InterPro"/>
</dbReference>